<feature type="region of interest" description="Disordered" evidence="2">
    <location>
        <begin position="368"/>
        <end position="394"/>
    </location>
</feature>
<evidence type="ECO:0000256" key="2">
    <source>
        <dbReference type="SAM" id="MobiDB-lite"/>
    </source>
</evidence>
<proteinExistence type="predicted"/>
<keyword evidence="5" id="KW-1185">Reference proteome</keyword>
<feature type="domain" description="CCHC-type" evidence="3">
    <location>
        <begin position="204"/>
        <end position="219"/>
    </location>
</feature>
<accession>A0ABN9SNH2</accession>
<feature type="non-terminal residue" evidence="4">
    <location>
        <position position="394"/>
    </location>
</feature>
<dbReference type="InterPro" id="IPR036875">
    <property type="entry name" value="Znf_CCHC_sf"/>
</dbReference>
<organism evidence="4 5">
    <name type="scientific">Prorocentrum cordatum</name>
    <dbReference type="NCBI Taxonomy" id="2364126"/>
    <lineage>
        <taxon>Eukaryota</taxon>
        <taxon>Sar</taxon>
        <taxon>Alveolata</taxon>
        <taxon>Dinophyceae</taxon>
        <taxon>Prorocentrales</taxon>
        <taxon>Prorocentraceae</taxon>
        <taxon>Prorocentrum</taxon>
    </lineage>
</organism>
<dbReference type="SUPFAM" id="SSF57756">
    <property type="entry name" value="Retrovirus zinc finger-like domains"/>
    <property type="match status" value="1"/>
</dbReference>
<evidence type="ECO:0000313" key="5">
    <source>
        <dbReference type="Proteomes" id="UP001189429"/>
    </source>
</evidence>
<reference evidence="4" key="1">
    <citation type="submission" date="2023-10" db="EMBL/GenBank/DDBJ databases">
        <authorList>
            <person name="Chen Y."/>
            <person name="Shah S."/>
            <person name="Dougan E. K."/>
            <person name="Thang M."/>
            <person name="Chan C."/>
        </authorList>
    </citation>
    <scope>NUCLEOTIDE SEQUENCE [LARGE SCALE GENOMIC DNA]</scope>
</reference>
<keyword evidence="1" id="KW-0863">Zinc-finger</keyword>
<keyword evidence="1" id="KW-0862">Zinc</keyword>
<dbReference type="SMART" id="SM00343">
    <property type="entry name" value="ZnF_C2HC"/>
    <property type="match status" value="1"/>
</dbReference>
<sequence>MKTSRNAGETFQDWAARFEKKERELLTQLQAIDVNVREVIAKPLRTWWFLRKSRLTPVLRGEVTATAGRDFDFAKTYRTLLTRFPADALADLDGETKREKALHENDANEDDCETGGDPEDLYEMVHAQFRQAGRSFKDARDLLRHIRVAQDFYPVVAPKSELTDQRAAPHPESRPRPPGKGRGRGQADRRVRFESGRDMAKMTCILCRQFGHRARDCPNKNKLTTNTSGDSHNTNNGFILSALDEYVYLLELEGIWAILDIGATRSLGSIESVENLMYDMLDQHGVFAGPNLHPVSLSVMSNRAPILLGIDILADDLKVVVDCGRNWPGLPTLGNKVFYCERLSSKRLAINLSTPQWWREVPLPLTPARSTENPMEAGLAVLDEKPEEPGTGGA</sequence>
<dbReference type="Proteomes" id="UP001189429">
    <property type="component" value="Unassembled WGS sequence"/>
</dbReference>
<evidence type="ECO:0000259" key="3">
    <source>
        <dbReference type="PROSITE" id="PS50158"/>
    </source>
</evidence>
<dbReference type="Gene3D" id="4.10.60.10">
    <property type="entry name" value="Zinc finger, CCHC-type"/>
    <property type="match status" value="1"/>
</dbReference>
<comment type="caution">
    <text evidence="4">The sequence shown here is derived from an EMBL/GenBank/DDBJ whole genome shotgun (WGS) entry which is preliminary data.</text>
</comment>
<protein>
    <recommendedName>
        <fullName evidence="3">CCHC-type domain-containing protein</fullName>
    </recommendedName>
</protein>
<evidence type="ECO:0000313" key="4">
    <source>
        <dbReference type="EMBL" id="CAK0833389.1"/>
    </source>
</evidence>
<evidence type="ECO:0000256" key="1">
    <source>
        <dbReference type="PROSITE-ProRule" id="PRU00047"/>
    </source>
</evidence>
<feature type="region of interest" description="Disordered" evidence="2">
    <location>
        <begin position="159"/>
        <end position="189"/>
    </location>
</feature>
<name>A0ABN9SNH2_9DINO</name>
<gene>
    <name evidence="4" type="ORF">PCOR1329_LOCUS31108</name>
</gene>
<feature type="compositionally biased region" description="Basic and acidic residues" evidence="2">
    <location>
        <begin position="161"/>
        <end position="175"/>
    </location>
</feature>
<dbReference type="InterPro" id="IPR001878">
    <property type="entry name" value="Znf_CCHC"/>
</dbReference>
<dbReference type="PROSITE" id="PS50158">
    <property type="entry name" value="ZF_CCHC"/>
    <property type="match status" value="1"/>
</dbReference>
<keyword evidence="1" id="KW-0479">Metal-binding</keyword>
<dbReference type="EMBL" id="CAUYUJ010012158">
    <property type="protein sequence ID" value="CAK0833389.1"/>
    <property type="molecule type" value="Genomic_DNA"/>
</dbReference>